<reference evidence="3" key="1">
    <citation type="submission" date="2025-08" db="UniProtKB">
        <authorList>
            <consortium name="Ensembl"/>
        </authorList>
    </citation>
    <scope>IDENTIFICATION</scope>
</reference>
<accession>A0A8C5PHR6</accession>
<dbReference type="InterPro" id="IPR002035">
    <property type="entry name" value="VWF_A"/>
</dbReference>
<name>A0A8C5PHR6_9ANUR</name>
<proteinExistence type="predicted"/>
<dbReference type="Pfam" id="PF13768">
    <property type="entry name" value="VWA_3"/>
    <property type="match status" value="1"/>
</dbReference>
<protein>
    <recommendedName>
        <fullName evidence="5">von Willebrand factor A domain containing 5A</fullName>
    </recommendedName>
</protein>
<dbReference type="PROSITE" id="PS51468">
    <property type="entry name" value="VIT"/>
    <property type="match status" value="1"/>
</dbReference>
<evidence type="ECO:0000313" key="4">
    <source>
        <dbReference type="Proteomes" id="UP000694569"/>
    </source>
</evidence>
<evidence type="ECO:0000313" key="3">
    <source>
        <dbReference type="Ensembl" id="ENSLLEP00000022966.1"/>
    </source>
</evidence>
<organism evidence="3 4">
    <name type="scientific">Leptobrachium leishanense</name>
    <name type="common">Leishan spiny toad</name>
    <dbReference type="NCBI Taxonomy" id="445787"/>
    <lineage>
        <taxon>Eukaryota</taxon>
        <taxon>Metazoa</taxon>
        <taxon>Chordata</taxon>
        <taxon>Craniata</taxon>
        <taxon>Vertebrata</taxon>
        <taxon>Euteleostomi</taxon>
        <taxon>Amphibia</taxon>
        <taxon>Batrachia</taxon>
        <taxon>Anura</taxon>
        <taxon>Pelobatoidea</taxon>
        <taxon>Megophryidae</taxon>
        <taxon>Leptobrachium</taxon>
    </lineage>
</organism>
<feature type="domain" description="VWFA" evidence="1">
    <location>
        <begin position="265"/>
        <end position="446"/>
    </location>
</feature>
<dbReference type="Pfam" id="PF08487">
    <property type="entry name" value="VIT"/>
    <property type="match status" value="1"/>
</dbReference>
<evidence type="ECO:0000259" key="2">
    <source>
        <dbReference type="PROSITE" id="PS51468"/>
    </source>
</evidence>
<dbReference type="PROSITE" id="PS50234">
    <property type="entry name" value="VWFA"/>
    <property type="match status" value="1"/>
</dbReference>
<dbReference type="Ensembl" id="ENSLLET00000023839.1">
    <property type="protein sequence ID" value="ENSLLEP00000022966.1"/>
    <property type="gene ID" value="ENSLLEG00000014354.1"/>
</dbReference>
<dbReference type="Gene3D" id="3.40.50.410">
    <property type="entry name" value="von Willebrand factor, type A domain"/>
    <property type="match status" value="1"/>
</dbReference>
<dbReference type="PANTHER" id="PTHR45737">
    <property type="entry name" value="VON WILLEBRAND FACTOR A DOMAIN-CONTAINING PROTEIN 5A"/>
    <property type="match status" value="1"/>
</dbReference>
<dbReference type="SUPFAM" id="SSF53300">
    <property type="entry name" value="vWA-like"/>
    <property type="match status" value="1"/>
</dbReference>
<keyword evidence="4" id="KW-1185">Reference proteome</keyword>
<feature type="domain" description="VIT" evidence="2">
    <location>
        <begin position="1"/>
        <end position="117"/>
    </location>
</feature>
<dbReference type="InterPro" id="IPR013694">
    <property type="entry name" value="VIT"/>
</dbReference>
<dbReference type="PANTHER" id="PTHR45737:SF6">
    <property type="entry name" value="VON WILLEBRAND FACTOR A DOMAIN-CONTAINING PROTEIN 5A"/>
    <property type="match status" value="1"/>
</dbReference>
<evidence type="ECO:0000259" key="1">
    <source>
        <dbReference type="PROSITE" id="PS50234"/>
    </source>
</evidence>
<dbReference type="SMART" id="SM00609">
    <property type="entry name" value="VIT"/>
    <property type="match status" value="1"/>
</dbReference>
<dbReference type="InterPro" id="IPR036465">
    <property type="entry name" value="vWFA_dom_sf"/>
</dbReference>
<dbReference type="Proteomes" id="UP000694569">
    <property type="component" value="Unplaced"/>
</dbReference>
<reference evidence="3" key="2">
    <citation type="submission" date="2025-09" db="UniProtKB">
        <authorList>
            <consortium name="Ensembl"/>
        </authorList>
    </citation>
    <scope>IDENTIFICATION</scope>
</reference>
<sequence length="741" mass="81119">MTLRGISVDVQVKGFVADVTATLKYKNLEENAVEAVFVFPMDDDSAVYCFEATVEGKKIVADLQEKEQAHKTYNEAISKGLQAFLLEEDTSSGDIFSCSVGNLLPGQEAEVTLCYVRELPVEADGAVRFVLPAVLNPRYTPKGEAQSVTATRPQVPIGQIPYTLSLDAHFQSPYGISKIESNCDITPLEYTDSDKTAAKVSLAEGHKFERDVELLAYYAEVNKPSVAVELGVSGAPEGSVMAHHVVMLNFCPSFPEAEEQFTCGEFVFLMDRSGSMECAMNSKPNSPQRIQSAKDTLVLLLKSLPLGCYFNIFGFGSSFESFFPESVEYTQKSMEQAVIKVKEMDANFGGTEILQPLRKIYKTGVRPDHPRQLFVFTDGEVGNTKNVIQEVRKNAANHRCFTFGIGEGASTALIKGMARAGSGIAEFITGEDRMQPKVLKALKYSLQPSVKEVALKWSLPPGLVPSVLSAAPRSIFQGQRSIVYAQLKGKVMNVRAKLGWPPWCLTSLLRVFSFPIRPTIHRLAAKALISELEDWDDSGLEETKKKILEASLQSGVISSLTAFVAVNKDTKQLVEGPPVRRDVPAPGKEGAEALCYVWCPSLRESINVSVITPGQSAASEGGACDSDAYCSVMNSEASEEYESPFLRLISLQNADGSWSLGSDLAVILGMTEAVVDDSAWATLLAVIRLHTMYLGQRDEWELLERKALSWLKPKAGKDWVLGLRCLVSAVLPTLLFLGYLF</sequence>
<evidence type="ECO:0008006" key="5">
    <source>
        <dbReference type="Google" id="ProtNLM"/>
    </source>
</evidence>
<dbReference type="SMART" id="SM00327">
    <property type="entry name" value="VWA"/>
    <property type="match status" value="1"/>
</dbReference>
<dbReference type="GeneTree" id="ENSGT00940000162662"/>
<dbReference type="AlphaFoldDB" id="A0A8C5PHR6"/>